<organism evidence="1 2">
    <name type="scientific">Hevea brasiliensis</name>
    <name type="common">Para rubber tree</name>
    <name type="synonym">Siphonia brasiliensis</name>
    <dbReference type="NCBI Taxonomy" id="3981"/>
    <lineage>
        <taxon>Eukaryota</taxon>
        <taxon>Viridiplantae</taxon>
        <taxon>Streptophyta</taxon>
        <taxon>Embryophyta</taxon>
        <taxon>Tracheophyta</taxon>
        <taxon>Spermatophyta</taxon>
        <taxon>Magnoliopsida</taxon>
        <taxon>eudicotyledons</taxon>
        <taxon>Gunneridae</taxon>
        <taxon>Pentapetalae</taxon>
        <taxon>rosids</taxon>
        <taxon>fabids</taxon>
        <taxon>Malpighiales</taxon>
        <taxon>Euphorbiaceae</taxon>
        <taxon>Crotonoideae</taxon>
        <taxon>Micrandreae</taxon>
        <taxon>Hevea</taxon>
    </lineage>
</organism>
<sequence>MVGDYEKGAQDFVYGHGAKESKRCRPTGVGFKDTAQLMMVDSVQEVNEVVDSKGGSDGLALLWDRNTNISLISFSHFHIDIVVDSANGNPRRLIGFYGRPERSERRLS</sequence>
<dbReference type="EMBL" id="JAAGAX010000016">
    <property type="protein sequence ID" value="KAF2288720.1"/>
    <property type="molecule type" value="Genomic_DNA"/>
</dbReference>
<reference evidence="1 2" key="1">
    <citation type="journal article" date="2020" name="Mol. Plant">
        <title>The Chromosome-Based Rubber Tree Genome Provides New Insights into Spurge Genome Evolution and Rubber Biosynthesis.</title>
        <authorList>
            <person name="Liu J."/>
            <person name="Shi C."/>
            <person name="Shi C.C."/>
            <person name="Li W."/>
            <person name="Zhang Q.J."/>
            <person name="Zhang Y."/>
            <person name="Li K."/>
            <person name="Lu H.F."/>
            <person name="Shi C."/>
            <person name="Zhu S.T."/>
            <person name="Xiao Z.Y."/>
            <person name="Nan H."/>
            <person name="Yue Y."/>
            <person name="Zhu X.G."/>
            <person name="Wu Y."/>
            <person name="Hong X.N."/>
            <person name="Fan G.Y."/>
            <person name="Tong Y."/>
            <person name="Zhang D."/>
            <person name="Mao C.L."/>
            <person name="Liu Y.L."/>
            <person name="Hao S.J."/>
            <person name="Liu W.Q."/>
            <person name="Lv M.Q."/>
            <person name="Zhang H.B."/>
            <person name="Liu Y."/>
            <person name="Hu-Tang G.R."/>
            <person name="Wang J.P."/>
            <person name="Wang J.H."/>
            <person name="Sun Y.H."/>
            <person name="Ni S.B."/>
            <person name="Chen W.B."/>
            <person name="Zhang X.C."/>
            <person name="Jiao Y.N."/>
            <person name="Eichler E.E."/>
            <person name="Li G.H."/>
            <person name="Liu X."/>
            <person name="Gao L.Z."/>
        </authorList>
    </citation>
    <scope>NUCLEOTIDE SEQUENCE [LARGE SCALE GENOMIC DNA]</scope>
    <source>
        <strain evidence="2">cv. GT1</strain>
        <tissue evidence="1">Leaf</tissue>
    </source>
</reference>
<name>A0A6A6KIG6_HEVBR</name>
<protein>
    <submittedName>
        <fullName evidence="1">Uncharacterized protein</fullName>
    </submittedName>
</protein>
<proteinExistence type="predicted"/>
<dbReference type="AlphaFoldDB" id="A0A6A6KIG6"/>
<comment type="caution">
    <text evidence="1">The sequence shown here is derived from an EMBL/GenBank/DDBJ whole genome shotgun (WGS) entry which is preliminary data.</text>
</comment>
<evidence type="ECO:0000313" key="1">
    <source>
        <dbReference type="EMBL" id="KAF2288720.1"/>
    </source>
</evidence>
<evidence type="ECO:0000313" key="2">
    <source>
        <dbReference type="Proteomes" id="UP000467840"/>
    </source>
</evidence>
<dbReference type="Proteomes" id="UP000467840">
    <property type="component" value="Chromosome 8"/>
</dbReference>
<accession>A0A6A6KIG6</accession>
<keyword evidence="2" id="KW-1185">Reference proteome</keyword>
<gene>
    <name evidence="1" type="ORF">GH714_011398</name>
</gene>